<gene>
    <name evidence="2" type="ORF">NE237_007797</name>
</gene>
<dbReference type="EMBL" id="JAMYWD010000004">
    <property type="protein sequence ID" value="KAJ4974623.1"/>
    <property type="molecule type" value="Genomic_DNA"/>
</dbReference>
<dbReference type="AlphaFoldDB" id="A0A9Q0QWI8"/>
<proteinExistence type="predicted"/>
<organism evidence="2 3">
    <name type="scientific">Protea cynaroides</name>
    <dbReference type="NCBI Taxonomy" id="273540"/>
    <lineage>
        <taxon>Eukaryota</taxon>
        <taxon>Viridiplantae</taxon>
        <taxon>Streptophyta</taxon>
        <taxon>Embryophyta</taxon>
        <taxon>Tracheophyta</taxon>
        <taxon>Spermatophyta</taxon>
        <taxon>Magnoliopsida</taxon>
        <taxon>Proteales</taxon>
        <taxon>Proteaceae</taxon>
        <taxon>Protea</taxon>
    </lineage>
</organism>
<evidence type="ECO:0000313" key="2">
    <source>
        <dbReference type="EMBL" id="KAJ4974623.1"/>
    </source>
</evidence>
<feature type="chain" id="PRO_5040134815" description="Secreted protein" evidence="1">
    <location>
        <begin position="16"/>
        <end position="104"/>
    </location>
</feature>
<accession>A0A9Q0QWI8</accession>
<evidence type="ECO:0008006" key="4">
    <source>
        <dbReference type="Google" id="ProtNLM"/>
    </source>
</evidence>
<protein>
    <recommendedName>
        <fullName evidence="4">Secreted protein</fullName>
    </recommendedName>
</protein>
<evidence type="ECO:0000313" key="3">
    <source>
        <dbReference type="Proteomes" id="UP001141806"/>
    </source>
</evidence>
<keyword evidence="1" id="KW-0732">Signal</keyword>
<keyword evidence="3" id="KW-1185">Reference proteome</keyword>
<evidence type="ECO:0000256" key="1">
    <source>
        <dbReference type="SAM" id="SignalP"/>
    </source>
</evidence>
<sequence length="104" mass="11958">MLGLRFAGCLYCIWASPSWPSIDWNSQINVPESGSCSHGQVLCTRVRSLLASCHVPYGHRFRRDGICRFLCEAHFHPNQQNHRRIRLRRCQTRSVISLTVTSNC</sequence>
<reference evidence="2" key="1">
    <citation type="journal article" date="2023" name="Plant J.">
        <title>The genome of the king protea, Protea cynaroides.</title>
        <authorList>
            <person name="Chang J."/>
            <person name="Duong T.A."/>
            <person name="Schoeman C."/>
            <person name="Ma X."/>
            <person name="Roodt D."/>
            <person name="Barker N."/>
            <person name="Li Z."/>
            <person name="Van de Peer Y."/>
            <person name="Mizrachi E."/>
        </authorList>
    </citation>
    <scope>NUCLEOTIDE SEQUENCE</scope>
    <source>
        <tissue evidence="2">Young leaves</tissue>
    </source>
</reference>
<feature type="signal peptide" evidence="1">
    <location>
        <begin position="1"/>
        <end position="15"/>
    </location>
</feature>
<comment type="caution">
    <text evidence="2">The sequence shown here is derived from an EMBL/GenBank/DDBJ whole genome shotgun (WGS) entry which is preliminary data.</text>
</comment>
<dbReference type="Proteomes" id="UP001141806">
    <property type="component" value="Unassembled WGS sequence"/>
</dbReference>
<name>A0A9Q0QWI8_9MAGN</name>